<dbReference type="InterPro" id="IPR039261">
    <property type="entry name" value="FNR_nucleotide-bd"/>
</dbReference>
<feature type="domain" description="FAD-binding FR-type" evidence="2">
    <location>
        <begin position="107"/>
        <end position="234"/>
    </location>
</feature>
<dbReference type="Gene3D" id="3.30.310.50">
    <property type="entry name" value="Alpha-D-phosphohexomutase, C-terminal domain"/>
    <property type="match status" value="1"/>
</dbReference>
<accession>A0ABS9WCQ9</accession>
<comment type="similarity">
    <text evidence="1">Belongs to the SIP oxidoreductase family.</text>
</comment>
<dbReference type="EMBL" id="JALBUU010000125">
    <property type="protein sequence ID" value="MCI0757096.1"/>
    <property type="molecule type" value="Genomic_DNA"/>
</dbReference>
<sequence length="365" mass="38981">MFPFTAEAHATAASPATLLEKFREHMVEHGLEVQGPLAATCIAFPEGRAMLHLKDGVIALRIEAATPDILAEAKATVSGHLEAFAPGEALGIAWAGARTAGTNNRPHNFRATRVLRVADVTPRMRRVTLRGPELARFDAEMLHVKILIPDENSARGADGEPAWPSLAPNGQASLDGCALVRRTYTIRRIDAAAGELDIDFVLHGEGSPGSRFAAKARPGDWLGLTGPGGGHVPLQGWTLIAGDETALPAIARALETMPREARGRAVIEVANAAEQQFLDHPPGFELHWLPRDGAACGARLLEAVLNLAWPEEEVSAWAACEAETARQLRDRWAAEPRLAGRRFRAAAYWRQGAAEGTAPSGSGTA</sequence>
<dbReference type="Proteomes" id="UP001201985">
    <property type="component" value="Unassembled WGS sequence"/>
</dbReference>
<evidence type="ECO:0000313" key="4">
    <source>
        <dbReference type="Proteomes" id="UP001201985"/>
    </source>
</evidence>
<dbReference type="InterPro" id="IPR007037">
    <property type="entry name" value="SIP_rossman_dom"/>
</dbReference>
<dbReference type="Pfam" id="PF04954">
    <property type="entry name" value="SIP"/>
    <property type="match status" value="1"/>
</dbReference>
<dbReference type="CDD" id="cd06193">
    <property type="entry name" value="siderophore_interacting"/>
    <property type="match status" value="1"/>
</dbReference>
<dbReference type="InterPro" id="IPR013113">
    <property type="entry name" value="SIP_FAD-bd"/>
</dbReference>
<dbReference type="Gene3D" id="3.40.50.80">
    <property type="entry name" value="Nucleotide-binding domain of ferredoxin-NADP reductase (FNR) module"/>
    <property type="match status" value="1"/>
</dbReference>
<dbReference type="InterPro" id="IPR039374">
    <property type="entry name" value="SIP_fam"/>
</dbReference>
<proteinExistence type="inferred from homology"/>
<evidence type="ECO:0000313" key="3">
    <source>
        <dbReference type="EMBL" id="MCI0757096.1"/>
    </source>
</evidence>
<keyword evidence="4" id="KW-1185">Reference proteome</keyword>
<evidence type="ECO:0000259" key="2">
    <source>
        <dbReference type="PROSITE" id="PS51384"/>
    </source>
</evidence>
<comment type="caution">
    <text evidence="3">The sequence shown here is derived from an EMBL/GenBank/DDBJ whole genome shotgun (WGS) entry which is preliminary data.</text>
</comment>
<dbReference type="Gene3D" id="2.40.30.10">
    <property type="entry name" value="Translation factors"/>
    <property type="match status" value="1"/>
</dbReference>
<dbReference type="Pfam" id="PF09981">
    <property type="entry name" value="DUF2218"/>
    <property type="match status" value="1"/>
</dbReference>
<dbReference type="RefSeq" id="WP_162306209.1">
    <property type="nucleotide sequence ID" value="NZ_JALBUU010000125.1"/>
</dbReference>
<reference evidence="3 4" key="1">
    <citation type="submission" date="2022-03" db="EMBL/GenBank/DDBJ databases">
        <title>Complete genome analysis of Roseomonas KG 17.1 : a prolific producer of plant growth promoters.</title>
        <authorList>
            <person name="Saadouli I."/>
            <person name="Najjari A."/>
            <person name="Mosbah A."/>
            <person name="Ouzari H.I."/>
        </authorList>
    </citation>
    <scope>NUCLEOTIDE SEQUENCE [LARGE SCALE GENOMIC DNA]</scope>
    <source>
        <strain evidence="3 4">KG17-1</strain>
    </source>
</reference>
<name>A0ABS9WCQ9_9PROT</name>
<gene>
    <name evidence="3" type="ORF">MON41_26035</name>
</gene>
<dbReference type="PANTHER" id="PTHR30157:SF0">
    <property type="entry name" value="NADPH-DEPENDENT FERRIC-CHELATE REDUCTASE"/>
    <property type="match status" value="1"/>
</dbReference>
<dbReference type="InterPro" id="IPR017938">
    <property type="entry name" value="Riboflavin_synthase-like_b-brl"/>
</dbReference>
<dbReference type="SUPFAM" id="SSF63380">
    <property type="entry name" value="Riboflavin synthase domain-like"/>
    <property type="match status" value="1"/>
</dbReference>
<protein>
    <submittedName>
        <fullName evidence="3">Siderophore-interacting protein</fullName>
    </submittedName>
</protein>
<organism evidence="3 4">
    <name type="scientific">Teichococcus vastitatis</name>
    <dbReference type="NCBI Taxonomy" id="2307076"/>
    <lineage>
        <taxon>Bacteria</taxon>
        <taxon>Pseudomonadati</taxon>
        <taxon>Pseudomonadota</taxon>
        <taxon>Alphaproteobacteria</taxon>
        <taxon>Acetobacterales</taxon>
        <taxon>Roseomonadaceae</taxon>
        <taxon>Roseomonas</taxon>
    </lineage>
</organism>
<evidence type="ECO:0000256" key="1">
    <source>
        <dbReference type="ARBA" id="ARBA00035644"/>
    </source>
</evidence>
<dbReference type="PROSITE" id="PS51384">
    <property type="entry name" value="FAD_FR"/>
    <property type="match status" value="1"/>
</dbReference>
<dbReference type="Pfam" id="PF08021">
    <property type="entry name" value="FAD_binding_9"/>
    <property type="match status" value="1"/>
</dbReference>
<dbReference type="InterPro" id="IPR014543">
    <property type="entry name" value="UCP028291"/>
</dbReference>
<dbReference type="InterPro" id="IPR017927">
    <property type="entry name" value="FAD-bd_FR_type"/>
</dbReference>
<dbReference type="PANTHER" id="PTHR30157">
    <property type="entry name" value="FERRIC REDUCTASE, NADPH-DEPENDENT"/>
    <property type="match status" value="1"/>
</dbReference>